<evidence type="ECO:0000313" key="2">
    <source>
        <dbReference type="Proteomes" id="UP000075230"/>
    </source>
</evidence>
<gene>
    <name evidence="1" type="ORF">RIB2604_01503150</name>
</gene>
<name>A0A146F952_ASPKA</name>
<dbReference type="AlphaFoldDB" id="A0A146F952"/>
<sequence>MGQGNGWPQQATPIPAVNERWDLPPAYMARCSGLVGPPAGMQELEYGNRNY</sequence>
<reference evidence="2" key="2">
    <citation type="submission" date="2016-02" db="EMBL/GenBank/DDBJ databases">
        <title>Genome sequencing of Aspergillus luchuensis NBRC 4314.</title>
        <authorList>
            <person name="Yamada O."/>
        </authorList>
    </citation>
    <scope>NUCLEOTIDE SEQUENCE [LARGE SCALE GENOMIC DNA]</scope>
    <source>
        <strain evidence="2">RIB 2604</strain>
    </source>
</reference>
<dbReference type="EMBL" id="BCWF01000015">
    <property type="protein sequence ID" value="GAT22282.1"/>
    <property type="molecule type" value="Genomic_DNA"/>
</dbReference>
<comment type="caution">
    <text evidence="1">The sequence shown here is derived from an EMBL/GenBank/DDBJ whole genome shotgun (WGS) entry which is preliminary data.</text>
</comment>
<protein>
    <submittedName>
        <fullName evidence="1">Uncharacterized protein</fullName>
    </submittedName>
</protein>
<accession>A0A146F952</accession>
<reference evidence="1 2" key="1">
    <citation type="journal article" date="2016" name="DNA Res.">
        <title>Genome sequence of Aspergillus luchuensis NBRC 4314.</title>
        <authorList>
            <person name="Yamada O."/>
            <person name="Machida M."/>
            <person name="Hosoyama A."/>
            <person name="Goto M."/>
            <person name="Takahashi T."/>
            <person name="Futagami T."/>
            <person name="Yamagata Y."/>
            <person name="Takeuchi M."/>
            <person name="Kobayashi T."/>
            <person name="Koike H."/>
            <person name="Abe K."/>
            <person name="Asai K."/>
            <person name="Arita M."/>
            <person name="Fujita N."/>
            <person name="Fukuda K."/>
            <person name="Higa K."/>
            <person name="Horikawa H."/>
            <person name="Ishikawa T."/>
            <person name="Jinno K."/>
            <person name="Kato Y."/>
            <person name="Kirimura K."/>
            <person name="Mizutani O."/>
            <person name="Nakasone K."/>
            <person name="Sano M."/>
            <person name="Shiraishi Y."/>
            <person name="Tsukahara M."/>
            <person name="Gomi K."/>
        </authorList>
    </citation>
    <scope>NUCLEOTIDE SEQUENCE [LARGE SCALE GENOMIC DNA]</scope>
    <source>
        <strain evidence="1 2">RIB 2604</strain>
    </source>
</reference>
<evidence type="ECO:0000313" key="1">
    <source>
        <dbReference type="EMBL" id="GAT22282.1"/>
    </source>
</evidence>
<proteinExistence type="predicted"/>
<dbReference type="Proteomes" id="UP000075230">
    <property type="component" value="Unassembled WGS sequence"/>
</dbReference>
<organism evidence="1 2">
    <name type="scientific">Aspergillus kawachii</name>
    <name type="common">White koji mold</name>
    <name type="synonym">Aspergillus awamori var. kawachi</name>
    <dbReference type="NCBI Taxonomy" id="1069201"/>
    <lineage>
        <taxon>Eukaryota</taxon>
        <taxon>Fungi</taxon>
        <taxon>Dikarya</taxon>
        <taxon>Ascomycota</taxon>
        <taxon>Pezizomycotina</taxon>
        <taxon>Eurotiomycetes</taxon>
        <taxon>Eurotiomycetidae</taxon>
        <taxon>Eurotiales</taxon>
        <taxon>Aspergillaceae</taxon>
        <taxon>Aspergillus</taxon>
        <taxon>Aspergillus subgen. Circumdati</taxon>
    </lineage>
</organism>